<gene>
    <name evidence="1" type="ORF">U0C82_11605</name>
</gene>
<organism evidence="1 2">
    <name type="scientific">Fulvimarina uroteuthidis</name>
    <dbReference type="NCBI Taxonomy" id="3098149"/>
    <lineage>
        <taxon>Bacteria</taxon>
        <taxon>Pseudomonadati</taxon>
        <taxon>Pseudomonadota</taxon>
        <taxon>Alphaproteobacteria</taxon>
        <taxon>Hyphomicrobiales</taxon>
        <taxon>Aurantimonadaceae</taxon>
        <taxon>Fulvimarina</taxon>
    </lineage>
</organism>
<proteinExistence type="predicted"/>
<dbReference type="RefSeq" id="WP_322187270.1">
    <property type="nucleotide sequence ID" value="NZ_JAXLPB010000003.1"/>
</dbReference>
<protein>
    <submittedName>
        <fullName evidence="1">Uncharacterized protein</fullName>
    </submittedName>
</protein>
<keyword evidence="2" id="KW-1185">Reference proteome</keyword>
<sequence length="78" mass="8998">MARDLTTALEALDAGNWDRAHEIVQADCSPEAAWIHAHLHRLEGDRGNADYWYNRANRPHARGSLQEERDEIKRQIAH</sequence>
<comment type="caution">
    <text evidence="1">The sequence shown here is derived from an EMBL/GenBank/DDBJ whole genome shotgun (WGS) entry which is preliminary data.</text>
</comment>
<name>A0ABU5I345_9HYPH</name>
<evidence type="ECO:0000313" key="1">
    <source>
        <dbReference type="EMBL" id="MDY8109785.1"/>
    </source>
</evidence>
<dbReference type="EMBL" id="JAXLPB010000003">
    <property type="protein sequence ID" value="MDY8109785.1"/>
    <property type="molecule type" value="Genomic_DNA"/>
</dbReference>
<reference evidence="1 2" key="1">
    <citation type="submission" date="2023-12" db="EMBL/GenBank/DDBJ databases">
        <title>Description of Novel Strain Fulvimarina sp. 2208YS6-2-32 isolated from Uroteuthis (Photololigo) edulis.</title>
        <authorList>
            <person name="Park J.-S."/>
        </authorList>
    </citation>
    <scope>NUCLEOTIDE SEQUENCE [LARGE SCALE GENOMIC DNA]</scope>
    <source>
        <strain evidence="1 2">2208YS6-2-32</strain>
    </source>
</reference>
<accession>A0ABU5I345</accession>
<evidence type="ECO:0000313" key="2">
    <source>
        <dbReference type="Proteomes" id="UP001294412"/>
    </source>
</evidence>
<dbReference type="Proteomes" id="UP001294412">
    <property type="component" value="Unassembled WGS sequence"/>
</dbReference>